<protein>
    <submittedName>
        <fullName evidence="2">Uncharacterized protein</fullName>
    </submittedName>
</protein>
<sequence>MEEWREEEEEGGGGGGERRGGGGEEERGEEEEEEGAVGMGRCCLFDGRCLFYVALWQSFAVERTLLTVQRRLLRLRRFRCDSGRRIYGGGRFTTFPEASEACLTVHPQRLTAAWVVNLLAHFLNVKLSQASSSSKTLSPNYLGCCCC</sequence>
<feature type="compositionally biased region" description="Basic and acidic residues" evidence="1">
    <location>
        <begin position="16"/>
        <end position="25"/>
    </location>
</feature>
<gene>
    <name evidence="2" type="ORF">LSTR_LSTR011903</name>
</gene>
<accession>A0A482XSX0</accession>
<comment type="caution">
    <text evidence="2">The sequence shown here is derived from an EMBL/GenBank/DDBJ whole genome shotgun (WGS) entry which is preliminary data.</text>
</comment>
<evidence type="ECO:0000256" key="1">
    <source>
        <dbReference type="SAM" id="MobiDB-lite"/>
    </source>
</evidence>
<dbReference type="EMBL" id="QKKF02001779">
    <property type="protein sequence ID" value="RZF48578.1"/>
    <property type="molecule type" value="Genomic_DNA"/>
</dbReference>
<reference evidence="2 3" key="1">
    <citation type="journal article" date="2017" name="Gigascience">
        <title>Genome sequence of the small brown planthopper, Laodelphax striatellus.</title>
        <authorList>
            <person name="Zhu J."/>
            <person name="Jiang F."/>
            <person name="Wang X."/>
            <person name="Yang P."/>
            <person name="Bao Y."/>
            <person name="Zhao W."/>
            <person name="Wang W."/>
            <person name="Lu H."/>
            <person name="Wang Q."/>
            <person name="Cui N."/>
            <person name="Li J."/>
            <person name="Chen X."/>
            <person name="Luo L."/>
            <person name="Yu J."/>
            <person name="Kang L."/>
            <person name="Cui F."/>
        </authorList>
    </citation>
    <scope>NUCLEOTIDE SEQUENCE [LARGE SCALE GENOMIC DNA]</scope>
    <source>
        <strain evidence="2">Lst14</strain>
    </source>
</reference>
<feature type="compositionally biased region" description="Acidic residues" evidence="1">
    <location>
        <begin position="1"/>
        <end position="11"/>
    </location>
</feature>
<dbReference type="AlphaFoldDB" id="A0A482XSX0"/>
<evidence type="ECO:0000313" key="3">
    <source>
        <dbReference type="Proteomes" id="UP000291343"/>
    </source>
</evidence>
<feature type="region of interest" description="Disordered" evidence="1">
    <location>
        <begin position="1"/>
        <end position="33"/>
    </location>
</feature>
<name>A0A482XSX0_LAOST</name>
<dbReference type="InParanoid" id="A0A482XSX0"/>
<proteinExistence type="predicted"/>
<organism evidence="2 3">
    <name type="scientific">Laodelphax striatellus</name>
    <name type="common">Small brown planthopper</name>
    <name type="synonym">Delphax striatella</name>
    <dbReference type="NCBI Taxonomy" id="195883"/>
    <lineage>
        <taxon>Eukaryota</taxon>
        <taxon>Metazoa</taxon>
        <taxon>Ecdysozoa</taxon>
        <taxon>Arthropoda</taxon>
        <taxon>Hexapoda</taxon>
        <taxon>Insecta</taxon>
        <taxon>Pterygota</taxon>
        <taxon>Neoptera</taxon>
        <taxon>Paraneoptera</taxon>
        <taxon>Hemiptera</taxon>
        <taxon>Auchenorrhyncha</taxon>
        <taxon>Fulgoroidea</taxon>
        <taxon>Delphacidae</taxon>
        <taxon>Criomorphinae</taxon>
        <taxon>Laodelphax</taxon>
    </lineage>
</organism>
<evidence type="ECO:0000313" key="2">
    <source>
        <dbReference type="EMBL" id="RZF48578.1"/>
    </source>
</evidence>
<keyword evidence="3" id="KW-1185">Reference proteome</keyword>
<dbReference type="Proteomes" id="UP000291343">
    <property type="component" value="Unassembled WGS sequence"/>
</dbReference>